<evidence type="ECO:0000256" key="3">
    <source>
        <dbReference type="ARBA" id="ARBA00022692"/>
    </source>
</evidence>
<feature type="region of interest" description="Disordered" evidence="7">
    <location>
        <begin position="455"/>
        <end position="477"/>
    </location>
</feature>
<dbReference type="InterPro" id="IPR008969">
    <property type="entry name" value="CarboxyPept-like_regulatory"/>
</dbReference>
<dbReference type="FunFam" id="2.60.40.1120:FF:000003">
    <property type="entry name" value="Outer membrane protein Omp121"/>
    <property type="match status" value="1"/>
</dbReference>
<dbReference type="Gene3D" id="2.40.170.20">
    <property type="entry name" value="TonB-dependent receptor, beta-barrel domain"/>
    <property type="match status" value="1"/>
</dbReference>
<evidence type="ECO:0000256" key="1">
    <source>
        <dbReference type="ARBA" id="ARBA00004571"/>
    </source>
</evidence>
<organism evidence="10">
    <name type="scientific">termite gut metagenome</name>
    <dbReference type="NCBI Taxonomy" id="433724"/>
    <lineage>
        <taxon>unclassified sequences</taxon>
        <taxon>metagenomes</taxon>
        <taxon>organismal metagenomes</taxon>
    </lineage>
</organism>
<evidence type="ECO:0000313" key="10">
    <source>
        <dbReference type="EMBL" id="KAA6328501.1"/>
    </source>
</evidence>
<evidence type="ECO:0000259" key="8">
    <source>
        <dbReference type="Pfam" id="PF00593"/>
    </source>
</evidence>
<dbReference type="InterPro" id="IPR000531">
    <property type="entry name" value="Beta-barrel_TonB"/>
</dbReference>
<accession>A0A5J4R5W3</accession>
<dbReference type="Gene3D" id="2.170.130.10">
    <property type="entry name" value="TonB-dependent receptor, plug domain"/>
    <property type="match status" value="1"/>
</dbReference>
<evidence type="ECO:0000256" key="2">
    <source>
        <dbReference type="ARBA" id="ARBA00022448"/>
    </source>
</evidence>
<dbReference type="AlphaFoldDB" id="A0A5J4R5W3"/>
<evidence type="ECO:0000256" key="7">
    <source>
        <dbReference type="SAM" id="MobiDB-lite"/>
    </source>
</evidence>
<dbReference type="NCBIfam" id="TIGR04057">
    <property type="entry name" value="SusC_RagA_signa"/>
    <property type="match status" value="1"/>
</dbReference>
<dbReference type="GO" id="GO:0009279">
    <property type="term" value="C:cell outer membrane"/>
    <property type="evidence" value="ECO:0007669"/>
    <property type="project" value="UniProtKB-SubCell"/>
</dbReference>
<dbReference type="SUPFAM" id="SSF56935">
    <property type="entry name" value="Porins"/>
    <property type="match status" value="1"/>
</dbReference>
<dbReference type="Pfam" id="PF07715">
    <property type="entry name" value="Plug"/>
    <property type="match status" value="1"/>
</dbReference>
<dbReference type="NCBIfam" id="TIGR04056">
    <property type="entry name" value="OMP_RagA_SusC"/>
    <property type="match status" value="1"/>
</dbReference>
<feature type="non-terminal residue" evidence="10">
    <location>
        <position position="809"/>
    </location>
</feature>
<dbReference type="Pfam" id="PF13715">
    <property type="entry name" value="CarbopepD_reg_2"/>
    <property type="match status" value="1"/>
</dbReference>
<protein>
    <submittedName>
        <fullName evidence="10">TonB-dependent receptor SusC</fullName>
    </submittedName>
</protein>
<comment type="caution">
    <text evidence="10">The sequence shown here is derived from an EMBL/GenBank/DDBJ whole genome shotgun (WGS) entry which is preliminary data.</text>
</comment>
<keyword evidence="2" id="KW-0813">Transport</keyword>
<evidence type="ECO:0000256" key="5">
    <source>
        <dbReference type="ARBA" id="ARBA00023136"/>
    </source>
</evidence>
<keyword evidence="6" id="KW-0998">Cell outer membrane</keyword>
<keyword evidence="4" id="KW-0798">TonB box</keyword>
<reference evidence="10" key="1">
    <citation type="submission" date="2019-03" db="EMBL/GenBank/DDBJ databases">
        <title>Single cell metagenomics reveals metabolic interactions within the superorganism composed of flagellate Streblomastix strix and complex community of Bacteroidetes bacteria on its surface.</title>
        <authorList>
            <person name="Treitli S.C."/>
            <person name="Kolisko M."/>
            <person name="Husnik F."/>
            <person name="Keeling P."/>
            <person name="Hampl V."/>
        </authorList>
    </citation>
    <scope>NUCLEOTIDE SEQUENCE</scope>
    <source>
        <strain evidence="10">STM</strain>
    </source>
</reference>
<dbReference type="InterPro" id="IPR039426">
    <property type="entry name" value="TonB-dep_rcpt-like"/>
</dbReference>
<feature type="domain" description="TonB-dependent receptor plug" evidence="9">
    <location>
        <begin position="128"/>
        <end position="234"/>
    </location>
</feature>
<proteinExistence type="predicted"/>
<dbReference type="SUPFAM" id="SSF49464">
    <property type="entry name" value="Carboxypeptidase regulatory domain-like"/>
    <property type="match status" value="1"/>
</dbReference>
<feature type="domain" description="TonB-dependent receptor-like beta-barrel" evidence="8">
    <location>
        <begin position="392"/>
        <end position="774"/>
    </location>
</feature>
<dbReference type="InterPro" id="IPR023996">
    <property type="entry name" value="TonB-dep_OMP_SusC/RagA"/>
</dbReference>
<dbReference type="PROSITE" id="PS52016">
    <property type="entry name" value="TONB_DEPENDENT_REC_3"/>
    <property type="match status" value="1"/>
</dbReference>
<dbReference type="Gene3D" id="2.60.40.1120">
    <property type="entry name" value="Carboxypeptidase-like, regulatory domain"/>
    <property type="match status" value="1"/>
</dbReference>
<evidence type="ECO:0000256" key="4">
    <source>
        <dbReference type="ARBA" id="ARBA00023077"/>
    </source>
</evidence>
<dbReference type="InterPro" id="IPR012910">
    <property type="entry name" value="Plug_dom"/>
</dbReference>
<dbReference type="Pfam" id="PF00593">
    <property type="entry name" value="TonB_dep_Rec_b-barrel"/>
    <property type="match status" value="1"/>
</dbReference>
<dbReference type="InterPro" id="IPR036942">
    <property type="entry name" value="Beta-barrel_TonB_sf"/>
</dbReference>
<keyword evidence="3" id="KW-0812">Transmembrane</keyword>
<dbReference type="InterPro" id="IPR023997">
    <property type="entry name" value="TonB-dep_OMP_SusC/RagA_CS"/>
</dbReference>
<sequence>MKQTLSNVSSLFLWRKIGIFFTLIFLCVSSVFAQSGTVKGTVTDEFDEPIIGANIIEKGSTNGTITDIDGKYSIVVTNIQRGVLQISYIGYNSTEEVVKGRNTINVKMQPSVINLGEVVAIGYGTQTRREITGSIANVSEEKFNKGITRDAADLLQGKVAGLTITSGSGDVTRGSQIRLRGTSTLQNDQGPMIVIDGIPGGDMSTVAPSDIESISVLKDASSAAIYGSRAAGGVILITTKRGSGSKTQVSYNAYLTVDKVANKPDMMNSAEWRAANKELGNSTSSFDAYNADTDWFGAMLRTGISQNHSLSLSGGGPKSNYRASYTYLDRNGIARDNSMTRHNFRFQIQQRAINDRLRLGLTGSATLTDMQMPSTDDFILAYNMPSVYPIYNEDGSYFKGANGNYDQGNPVQNQDQNYRLNNFNYFYGAGDAQFDFTESLNLKLHLYKSRFSNSYSRWEDPDNSRGDDNNGYAEKSSNNYGRNLMEWTANYDKSFGVSEQHKVNAILGYSWENNEAQGQFAKSTDFAVGSMGANNLQTGNSLKIGEVTSFKNEYRLISFFARAHYSYAERYMITGTVRRDGSSKFGANNKWGLFPSVSAAWGLSQESFMKDIDWISDMKLRFGYGVTGNQDGLSPYKSLELYEASGTYYDNGSLRTAFKLSQNANPDLKWESTAMLNIGWDFSFFNGRVGGTIEWYQKKTSDMLYTYKVPTPTYVYDRIQANVGDMENKGIEMMLNIDVIRNRSFNWNTSLNLSHNTNKITRLSNDLYTTDRIYTGDPWIRGASGVTSHVIEEGRPVGQFFMLKSIGLT</sequence>
<comment type="subcellular location">
    <subcellularLocation>
        <location evidence="1">Cell outer membrane</location>
        <topology evidence="1">Multi-pass membrane protein</topology>
    </subcellularLocation>
</comment>
<dbReference type="InterPro" id="IPR037066">
    <property type="entry name" value="Plug_dom_sf"/>
</dbReference>
<gene>
    <name evidence="10" type="ORF">EZS27_022615</name>
</gene>
<keyword evidence="5" id="KW-0472">Membrane</keyword>
<name>A0A5J4R5W3_9ZZZZ</name>
<keyword evidence="10" id="KW-0675">Receptor</keyword>
<feature type="compositionally biased region" description="Basic and acidic residues" evidence="7">
    <location>
        <begin position="457"/>
        <end position="468"/>
    </location>
</feature>
<evidence type="ECO:0000259" key="9">
    <source>
        <dbReference type="Pfam" id="PF07715"/>
    </source>
</evidence>
<evidence type="ECO:0000256" key="6">
    <source>
        <dbReference type="ARBA" id="ARBA00023237"/>
    </source>
</evidence>
<dbReference type="EMBL" id="SNRY01001810">
    <property type="protein sequence ID" value="KAA6328501.1"/>
    <property type="molecule type" value="Genomic_DNA"/>
</dbReference>